<dbReference type="AlphaFoldDB" id="A0A7W9PFJ8"/>
<dbReference type="PROSITE" id="PS01117">
    <property type="entry name" value="HTH_MARR_1"/>
    <property type="match status" value="1"/>
</dbReference>
<dbReference type="InterPro" id="IPR023187">
    <property type="entry name" value="Tscrpt_reg_MarR-type_CS"/>
</dbReference>
<evidence type="ECO:0000256" key="3">
    <source>
        <dbReference type="ARBA" id="ARBA00023163"/>
    </source>
</evidence>
<proteinExistence type="predicted"/>
<dbReference type="SMART" id="SM00347">
    <property type="entry name" value="HTH_MARR"/>
    <property type="match status" value="1"/>
</dbReference>
<dbReference type="Gene3D" id="1.10.10.10">
    <property type="entry name" value="Winged helix-like DNA-binding domain superfamily/Winged helix DNA-binding domain"/>
    <property type="match status" value="1"/>
</dbReference>
<comment type="caution">
    <text evidence="5">The sequence shown here is derived from an EMBL/GenBank/DDBJ whole genome shotgun (WGS) entry which is preliminary data.</text>
</comment>
<dbReference type="InterPro" id="IPR000835">
    <property type="entry name" value="HTH_MarR-typ"/>
</dbReference>
<evidence type="ECO:0000256" key="2">
    <source>
        <dbReference type="ARBA" id="ARBA00023125"/>
    </source>
</evidence>
<dbReference type="PROSITE" id="PS50995">
    <property type="entry name" value="HTH_MARR_2"/>
    <property type="match status" value="1"/>
</dbReference>
<dbReference type="InterPro" id="IPR039422">
    <property type="entry name" value="MarR/SlyA-like"/>
</dbReference>
<evidence type="ECO:0000259" key="4">
    <source>
        <dbReference type="PROSITE" id="PS50995"/>
    </source>
</evidence>
<dbReference type="GO" id="GO:0003677">
    <property type="term" value="F:DNA binding"/>
    <property type="evidence" value="ECO:0007669"/>
    <property type="project" value="UniProtKB-KW"/>
</dbReference>
<dbReference type="Proteomes" id="UP000540412">
    <property type="component" value="Unassembled WGS sequence"/>
</dbReference>
<reference evidence="5 6" key="1">
    <citation type="submission" date="2020-08" db="EMBL/GenBank/DDBJ databases">
        <title>Sequencing the genomes of 1000 actinobacteria strains.</title>
        <authorList>
            <person name="Klenk H.-P."/>
        </authorList>
    </citation>
    <scope>NUCLEOTIDE SEQUENCE [LARGE SCALE GENOMIC DNA]</scope>
    <source>
        <strain evidence="5 6">DSM 43582</strain>
    </source>
</reference>
<keyword evidence="2 5" id="KW-0238">DNA-binding</keyword>
<sequence>MTERSTDTPLSRRDELETAIARDIRALTAASDQISHVFAHSNSLRPNDFRALTHIATADAEGRPLTAGQLGTLLGLSPAAITYLVERMIESGHVVRETDDIDRRRVLLRYSEHGMAVAAGFFTPVGARTRSALADLPDADLEAAHRVLIAYVNALREHDDSFTDRDG</sequence>
<evidence type="ECO:0000313" key="5">
    <source>
        <dbReference type="EMBL" id="MBB5915177.1"/>
    </source>
</evidence>
<dbReference type="GO" id="GO:0006950">
    <property type="term" value="P:response to stress"/>
    <property type="evidence" value="ECO:0007669"/>
    <property type="project" value="TreeGrafter"/>
</dbReference>
<dbReference type="PANTHER" id="PTHR33164">
    <property type="entry name" value="TRANSCRIPTIONAL REGULATOR, MARR FAMILY"/>
    <property type="match status" value="1"/>
</dbReference>
<dbReference type="InterPro" id="IPR036390">
    <property type="entry name" value="WH_DNA-bd_sf"/>
</dbReference>
<accession>A0A7W9PFJ8</accession>
<organism evidence="5 6">
    <name type="scientific">Nocardia transvalensis</name>
    <dbReference type="NCBI Taxonomy" id="37333"/>
    <lineage>
        <taxon>Bacteria</taxon>
        <taxon>Bacillati</taxon>
        <taxon>Actinomycetota</taxon>
        <taxon>Actinomycetes</taxon>
        <taxon>Mycobacteriales</taxon>
        <taxon>Nocardiaceae</taxon>
        <taxon>Nocardia</taxon>
    </lineage>
</organism>
<evidence type="ECO:0000256" key="1">
    <source>
        <dbReference type="ARBA" id="ARBA00023015"/>
    </source>
</evidence>
<name>A0A7W9PFJ8_9NOCA</name>
<dbReference type="EMBL" id="JACHIT010000001">
    <property type="protein sequence ID" value="MBB5915177.1"/>
    <property type="molecule type" value="Genomic_DNA"/>
</dbReference>
<feature type="domain" description="HTH marR-type" evidence="4">
    <location>
        <begin position="13"/>
        <end position="153"/>
    </location>
</feature>
<dbReference type="RefSeq" id="WP_051161126.1">
    <property type="nucleotide sequence ID" value="NZ_JACHIT010000001.1"/>
</dbReference>
<keyword evidence="6" id="KW-1185">Reference proteome</keyword>
<dbReference type="GO" id="GO:0003700">
    <property type="term" value="F:DNA-binding transcription factor activity"/>
    <property type="evidence" value="ECO:0007669"/>
    <property type="project" value="InterPro"/>
</dbReference>
<dbReference type="SUPFAM" id="SSF46785">
    <property type="entry name" value="Winged helix' DNA-binding domain"/>
    <property type="match status" value="1"/>
</dbReference>
<gene>
    <name evidence="5" type="ORF">BJY24_004044</name>
</gene>
<keyword evidence="3" id="KW-0804">Transcription</keyword>
<dbReference type="Pfam" id="PF12802">
    <property type="entry name" value="MarR_2"/>
    <property type="match status" value="1"/>
</dbReference>
<keyword evidence="1" id="KW-0805">Transcription regulation</keyword>
<evidence type="ECO:0000313" key="6">
    <source>
        <dbReference type="Proteomes" id="UP000540412"/>
    </source>
</evidence>
<dbReference type="PANTHER" id="PTHR33164:SF106">
    <property type="entry name" value="TRANSCRIPTIONAL REGULATORY PROTEIN"/>
    <property type="match status" value="1"/>
</dbReference>
<dbReference type="InterPro" id="IPR036388">
    <property type="entry name" value="WH-like_DNA-bd_sf"/>
</dbReference>
<protein>
    <submittedName>
        <fullName evidence="5">DNA-binding MarR family transcriptional regulator</fullName>
    </submittedName>
</protein>